<dbReference type="RefSeq" id="WP_148305937.1">
    <property type="nucleotide sequence ID" value="NZ_CP009552.1"/>
</dbReference>
<dbReference type="HOGENOM" id="CLU_578231_0_0_2"/>
<dbReference type="Proteomes" id="UP000030624">
    <property type="component" value="Chromosome"/>
</dbReference>
<proteinExistence type="predicted"/>
<dbReference type="AlphaFoldDB" id="A0A0A7GGI8"/>
<accession>A0A0A7GGI8</accession>
<organism evidence="1 2">
    <name type="scientific">Geoglobus acetivorans</name>
    <dbReference type="NCBI Taxonomy" id="565033"/>
    <lineage>
        <taxon>Archaea</taxon>
        <taxon>Methanobacteriati</taxon>
        <taxon>Methanobacteriota</taxon>
        <taxon>Archaeoglobi</taxon>
        <taxon>Archaeoglobales</taxon>
        <taxon>Archaeoglobaceae</taxon>
        <taxon>Geoglobus</taxon>
    </lineage>
</organism>
<evidence type="ECO:0000313" key="1">
    <source>
        <dbReference type="EMBL" id="AIY90057.1"/>
    </source>
</evidence>
<sequence>MSIGKFSFYYRVCVTGFVLLWLSMMTSTAIADDSIQLYPPFTIPNQIVLDKKPQHLYIVVFGGTYTSGSSKVNPFSTNLGATAMYRIFDPKGGVIASGQLTFNDSLSAFVGEVSPTLFRVPGAYRIVATVSADVDGDGQIESSTSESSLKALFKYGAFIRLSENGVNAVALTNSVLKVKRVGPSSVTFELSGRDITLNPGQSLDLSISKMRATLIIDSITSSNGTHYALATLTYPVELDLLSLISLPVNTSTSHLTLRDSDRMFRYEEKHPIVVLSKDGGSFRARLSKDGAVEFSQLLYSGLFGLIQVFQDFRIEPPSANVKWYVTMRAGISFANWAAAGFPLGFTEALDALIVWESEPHIQVNWKAEKWRQIVIFATKIAEKVREYVDLIVPDMIEESYFNFNIVGGYWTKLFAEHYDEAVSAYVVAASWTIGDIEGLEFNWDQMWSALRRGEIIVSVDFIIKEVALEFRM</sequence>
<reference evidence="1 2" key="1">
    <citation type="journal article" date="2015" name="Appl. Environ. Microbiol.">
        <title>The Geoglobus acetivorans genome: Fe(III) reduction, acetate utilization, autotrophic growth, and degradation of aromatic compounds in a hyperthermophilic archaeon.</title>
        <authorList>
            <person name="Mardanov A.V."/>
            <person name="Slododkina G.B."/>
            <person name="Slobodkin A.I."/>
            <person name="Beletsky A.V."/>
            <person name="Gavrilov S.N."/>
            <person name="Kublanov I.V."/>
            <person name="Bonch-Osmolovskaya E.A."/>
            <person name="Skryabin K.G."/>
            <person name="Ravin N.V."/>
        </authorList>
    </citation>
    <scope>NUCLEOTIDE SEQUENCE [LARGE SCALE GENOMIC DNA]</scope>
    <source>
        <strain evidence="1 2">SBH6</strain>
    </source>
</reference>
<dbReference type="KEGG" id="gac:GACE_1012"/>
<dbReference type="STRING" id="565033.GACE_1012"/>
<gene>
    <name evidence="1" type="ORF">GACE_1012</name>
</gene>
<name>A0A0A7GGI8_GEOAI</name>
<dbReference type="eggNOG" id="ENOG502N55I">
    <property type="taxonomic scope" value="Archaea"/>
</dbReference>
<dbReference type="EMBL" id="CP009552">
    <property type="protein sequence ID" value="AIY90057.1"/>
    <property type="molecule type" value="Genomic_DNA"/>
</dbReference>
<protein>
    <submittedName>
        <fullName evidence="1">Uncharacterized protein</fullName>
    </submittedName>
</protein>
<dbReference type="GeneID" id="24797600"/>
<evidence type="ECO:0000313" key="2">
    <source>
        <dbReference type="Proteomes" id="UP000030624"/>
    </source>
</evidence>